<dbReference type="AlphaFoldDB" id="A0A133KPK4"/>
<evidence type="ECO:0000313" key="4">
    <source>
        <dbReference type="EMBL" id="KWZ81320.1"/>
    </source>
</evidence>
<dbReference type="Proteomes" id="UP000070376">
    <property type="component" value="Unassembled WGS sequence"/>
</dbReference>
<evidence type="ECO:0000256" key="2">
    <source>
        <dbReference type="ARBA" id="ARBA00022801"/>
    </source>
</evidence>
<evidence type="ECO:0000259" key="3">
    <source>
        <dbReference type="Pfam" id="PF03061"/>
    </source>
</evidence>
<dbReference type="InterPro" id="IPR029069">
    <property type="entry name" value="HotDog_dom_sf"/>
</dbReference>
<dbReference type="FunFam" id="3.10.129.10:FF:000018">
    <property type="entry name" value="ComA operon protein"/>
    <property type="match status" value="1"/>
</dbReference>
<dbReference type="PANTHER" id="PTHR43240">
    <property type="entry name" value="1,4-DIHYDROXY-2-NAPHTHOYL-COA THIOESTERASE 1"/>
    <property type="match status" value="1"/>
</dbReference>
<dbReference type="GO" id="GO:0005829">
    <property type="term" value="C:cytosol"/>
    <property type="evidence" value="ECO:0007669"/>
    <property type="project" value="TreeGrafter"/>
</dbReference>
<dbReference type="SUPFAM" id="SSF54637">
    <property type="entry name" value="Thioesterase/thiol ester dehydrase-isomerase"/>
    <property type="match status" value="1"/>
</dbReference>
<organism evidence="4 5">
    <name type="scientific">Heyndrickxia coagulans</name>
    <name type="common">Weizmannia coagulans</name>
    <dbReference type="NCBI Taxonomy" id="1398"/>
    <lineage>
        <taxon>Bacteria</taxon>
        <taxon>Bacillati</taxon>
        <taxon>Bacillota</taxon>
        <taxon>Bacilli</taxon>
        <taxon>Bacillales</taxon>
        <taxon>Bacillaceae</taxon>
        <taxon>Heyndrickxia</taxon>
    </lineage>
</organism>
<evidence type="ECO:0000313" key="5">
    <source>
        <dbReference type="Proteomes" id="UP000070376"/>
    </source>
</evidence>
<feature type="domain" description="Thioesterase" evidence="3">
    <location>
        <begin position="51"/>
        <end position="128"/>
    </location>
</feature>
<dbReference type="PANTHER" id="PTHR43240:SF5">
    <property type="entry name" value="1,4-DIHYDROXY-2-NAPHTHOYL-COA THIOESTERASE 1"/>
    <property type="match status" value="1"/>
</dbReference>
<proteinExistence type="inferred from homology"/>
<accession>A0A133KPK4</accession>
<comment type="similarity">
    <text evidence="1">Belongs to the thioesterase PaaI family.</text>
</comment>
<dbReference type="EMBL" id="LRPN01000077">
    <property type="protein sequence ID" value="KWZ81320.1"/>
    <property type="molecule type" value="Genomic_DNA"/>
</dbReference>
<dbReference type="CDD" id="cd03443">
    <property type="entry name" value="PaaI_thioesterase"/>
    <property type="match status" value="1"/>
</dbReference>
<name>A0A133KPK4_HEYCO</name>
<dbReference type="Gene3D" id="3.10.129.10">
    <property type="entry name" value="Hotdog Thioesterase"/>
    <property type="match status" value="1"/>
</dbReference>
<keyword evidence="2" id="KW-0378">Hydrolase</keyword>
<dbReference type="NCBIfam" id="TIGR00369">
    <property type="entry name" value="unchar_dom_1"/>
    <property type="match status" value="1"/>
</dbReference>
<dbReference type="InterPro" id="IPR006683">
    <property type="entry name" value="Thioestr_dom"/>
</dbReference>
<gene>
    <name evidence="4" type="ORF">HMPREF3213_02056</name>
</gene>
<protein>
    <recommendedName>
        <fullName evidence="3">Thioesterase domain-containing protein</fullName>
    </recommendedName>
</protein>
<reference evidence="5" key="1">
    <citation type="submission" date="2016-01" db="EMBL/GenBank/DDBJ databases">
        <authorList>
            <person name="Mitreva M."/>
            <person name="Pepin K.H."/>
            <person name="Mihindukulasuriya K.A."/>
            <person name="Fulton R."/>
            <person name="Fronick C."/>
            <person name="O'Laughlin M."/>
            <person name="Miner T."/>
            <person name="Herter B."/>
            <person name="Rosa B.A."/>
            <person name="Cordes M."/>
            <person name="Tomlinson C."/>
            <person name="Wollam A."/>
            <person name="Palsikar V.B."/>
            <person name="Mardis E.R."/>
            <person name="Wilson R.K."/>
        </authorList>
    </citation>
    <scope>NUCLEOTIDE SEQUENCE [LARGE SCALE GENOMIC DNA]</scope>
    <source>
        <strain evidence="5">GED7749B</strain>
    </source>
</reference>
<dbReference type="Pfam" id="PF03061">
    <property type="entry name" value="4HBT"/>
    <property type="match status" value="1"/>
</dbReference>
<dbReference type="InterPro" id="IPR003736">
    <property type="entry name" value="PAAI_dom"/>
</dbReference>
<evidence type="ECO:0000256" key="1">
    <source>
        <dbReference type="ARBA" id="ARBA00008324"/>
    </source>
</evidence>
<sequence>MKDVWTIRTGGKEMELEHTMIGALGIKLVQMEPGKVVATMPVNEKTIQPLGYLHGGASVALAETAASLGAAMLIDLEKEVCFGLEINANHIRSKRNGTVTAVAEAVHRGKSTQVWEIKIKDEDENLICLSRCTIAVVPKKS</sequence>
<dbReference type="PATRIC" id="fig|1398.22.peg.2057"/>
<comment type="caution">
    <text evidence="4">The sequence shown here is derived from an EMBL/GenBank/DDBJ whole genome shotgun (WGS) entry which is preliminary data.</text>
</comment>
<dbReference type="GO" id="GO:0061522">
    <property type="term" value="F:1,4-dihydroxy-2-naphthoyl-CoA thioesterase activity"/>
    <property type="evidence" value="ECO:0007669"/>
    <property type="project" value="TreeGrafter"/>
</dbReference>